<dbReference type="GO" id="GO:0016747">
    <property type="term" value="F:acyltransferase activity, transferring groups other than amino-acyl groups"/>
    <property type="evidence" value="ECO:0007669"/>
    <property type="project" value="InterPro"/>
</dbReference>
<evidence type="ECO:0000256" key="1">
    <source>
        <dbReference type="ARBA" id="ARBA00004370"/>
    </source>
</evidence>
<feature type="transmembrane region" description="Helical" evidence="3">
    <location>
        <begin position="134"/>
        <end position="153"/>
    </location>
</feature>
<evidence type="ECO:0000256" key="2">
    <source>
        <dbReference type="ARBA" id="ARBA00007400"/>
    </source>
</evidence>
<dbReference type="InterPro" id="IPR050879">
    <property type="entry name" value="Acyltransferase_3"/>
</dbReference>
<organism evidence="5 6">
    <name type="scientific">Cohnella lubricantis</name>
    <dbReference type="NCBI Taxonomy" id="2163172"/>
    <lineage>
        <taxon>Bacteria</taxon>
        <taxon>Bacillati</taxon>
        <taxon>Bacillota</taxon>
        <taxon>Bacilli</taxon>
        <taxon>Bacillales</taxon>
        <taxon>Paenibacillaceae</taxon>
        <taxon>Cohnella</taxon>
    </lineage>
</organism>
<feature type="transmembrane region" description="Helical" evidence="3">
    <location>
        <begin position="291"/>
        <end position="309"/>
    </location>
</feature>
<reference evidence="5 6" key="1">
    <citation type="submission" date="2020-08" db="EMBL/GenBank/DDBJ databases">
        <title>Cohnella phylogeny.</title>
        <authorList>
            <person name="Dunlap C."/>
        </authorList>
    </citation>
    <scope>NUCLEOTIDE SEQUENCE [LARGE SCALE GENOMIC DNA]</scope>
    <source>
        <strain evidence="5 6">DSM 103658</strain>
    </source>
</reference>
<name>A0A841T9W5_9BACL</name>
<keyword evidence="3" id="KW-0812">Transmembrane</keyword>
<feature type="transmembrane region" description="Helical" evidence="3">
    <location>
        <begin position="160"/>
        <end position="179"/>
    </location>
</feature>
<evidence type="ECO:0000313" key="5">
    <source>
        <dbReference type="EMBL" id="MBB6676839.1"/>
    </source>
</evidence>
<feature type="transmembrane region" description="Helical" evidence="3">
    <location>
        <begin position="185"/>
        <end position="207"/>
    </location>
</feature>
<comment type="similarity">
    <text evidence="2">Belongs to the acyltransferase 3 family.</text>
</comment>
<feature type="transmembrane region" description="Helical" evidence="3">
    <location>
        <begin position="52"/>
        <end position="72"/>
    </location>
</feature>
<evidence type="ECO:0000259" key="4">
    <source>
        <dbReference type="Pfam" id="PF01757"/>
    </source>
</evidence>
<dbReference type="Proteomes" id="UP000574133">
    <property type="component" value="Unassembled WGS sequence"/>
</dbReference>
<dbReference type="Pfam" id="PF01757">
    <property type="entry name" value="Acyl_transf_3"/>
    <property type="match status" value="1"/>
</dbReference>
<keyword evidence="3" id="KW-0472">Membrane</keyword>
<dbReference type="AlphaFoldDB" id="A0A841T9W5"/>
<keyword evidence="3" id="KW-1133">Transmembrane helix</keyword>
<feature type="transmembrane region" description="Helical" evidence="3">
    <location>
        <begin position="12"/>
        <end position="32"/>
    </location>
</feature>
<accession>A0A841T9W5</accession>
<feature type="transmembrane region" description="Helical" evidence="3">
    <location>
        <begin position="228"/>
        <end position="248"/>
    </location>
</feature>
<dbReference type="InterPro" id="IPR002656">
    <property type="entry name" value="Acyl_transf_3_dom"/>
</dbReference>
<feature type="domain" description="Acyltransferase 3" evidence="4">
    <location>
        <begin position="7"/>
        <end position="328"/>
    </location>
</feature>
<proteinExistence type="inferred from homology"/>
<keyword evidence="6" id="KW-1185">Reference proteome</keyword>
<sequence length="369" mass="42259">MKERYVQLDSLRGLAAMVVLFSHLIMVPSFLSPTMQTLVESPLGIIVRGHESVMFFFLLSGFVLSLPFLSGSQPNYAGYLIKRFFRIYVPYIISFFVVILLHILSPMRTGEGISGEVQSWWSHSLNWRLFMEHISGIFLFDAKAVNIVYWSLVHEMRISIIFPFIVIILCRFKWFFTAISGLACFVLAIALSIDSLHYLSFFIYGLLLARYRSEAAAWIRSRRSLTRIAILLMSYICYTYATFLPLHVFAKDQIVGLGAGGFIATALASRRIGSALQTRIPMFLGHISYSLYLYHIPVLLSLVFFFYGIVPIPYLLIASVAIAIALAYVGWRYIEVPAIFLGRRLADNVIRARRYERERYLSSKAERML</sequence>
<gene>
    <name evidence="5" type="ORF">H4Q31_05775</name>
</gene>
<dbReference type="EMBL" id="JACJVN010000023">
    <property type="protein sequence ID" value="MBB6676839.1"/>
    <property type="molecule type" value="Genomic_DNA"/>
</dbReference>
<feature type="transmembrane region" description="Helical" evidence="3">
    <location>
        <begin position="84"/>
        <end position="104"/>
    </location>
</feature>
<feature type="transmembrane region" description="Helical" evidence="3">
    <location>
        <begin position="254"/>
        <end position="270"/>
    </location>
</feature>
<keyword evidence="5" id="KW-0012">Acyltransferase</keyword>
<evidence type="ECO:0000313" key="6">
    <source>
        <dbReference type="Proteomes" id="UP000574133"/>
    </source>
</evidence>
<comment type="subcellular location">
    <subcellularLocation>
        <location evidence="1">Membrane</location>
    </subcellularLocation>
</comment>
<dbReference type="PANTHER" id="PTHR23028">
    <property type="entry name" value="ACETYLTRANSFERASE"/>
    <property type="match status" value="1"/>
</dbReference>
<comment type="caution">
    <text evidence="5">The sequence shown here is derived from an EMBL/GenBank/DDBJ whole genome shotgun (WGS) entry which is preliminary data.</text>
</comment>
<feature type="transmembrane region" description="Helical" evidence="3">
    <location>
        <begin position="315"/>
        <end position="334"/>
    </location>
</feature>
<dbReference type="RefSeq" id="WP_185178128.1">
    <property type="nucleotide sequence ID" value="NZ_CBCSEP010000001.1"/>
</dbReference>
<protein>
    <submittedName>
        <fullName evidence="5">Acyltransferase</fullName>
    </submittedName>
</protein>
<evidence type="ECO:0000256" key="3">
    <source>
        <dbReference type="SAM" id="Phobius"/>
    </source>
</evidence>
<keyword evidence="5" id="KW-0808">Transferase</keyword>